<dbReference type="GO" id="GO:0005634">
    <property type="term" value="C:nucleus"/>
    <property type="evidence" value="ECO:0007669"/>
    <property type="project" value="TreeGrafter"/>
</dbReference>
<proteinExistence type="inferred from homology"/>
<feature type="domain" description="Endonuclease/exonuclease/phosphatase" evidence="11">
    <location>
        <begin position="7"/>
        <end position="192"/>
    </location>
</feature>
<dbReference type="PROSITE" id="PS00727">
    <property type="entry name" value="AP_NUCLEASE_F1_2"/>
    <property type="match status" value="1"/>
</dbReference>
<evidence type="ECO:0000256" key="8">
    <source>
        <dbReference type="PIRSR" id="PIRSR604808-2"/>
    </source>
</evidence>
<dbReference type="PANTHER" id="PTHR22748:SF6">
    <property type="entry name" value="DNA-(APURINIC OR APYRIMIDINIC SITE) ENDONUCLEASE"/>
    <property type="match status" value="1"/>
</dbReference>
<evidence type="ECO:0000313" key="12">
    <source>
        <dbReference type="EMBL" id="CAD7273033.1"/>
    </source>
</evidence>
<keyword evidence="10" id="KW-0227">DNA damage</keyword>
<keyword evidence="13" id="KW-1185">Reference proteome</keyword>
<evidence type="ECO:0000256" key="10">
    <source>
        <dbReference type="RuleBase" id="RU362131"/>
    </source>
</evidence>
<dbReference type="GO" id="GO:0006284">
    <property type="term" value="P:base-excision repair"/>
    <property type="evidence" value="ECO:0007669"/>
    <property type="project" value="TreeGrafter"/>
</dbReference>
<evidence type="ECO:0000256" key="2">
    <source>
        <dbReference type="ARBA" id="ARBA00001936"/>
    </source>
</evidence>
<evidence type="ECO:0000256" key="6">
    <source>
        <dbReference type="ARBA" id="ARBA00022842"/>
    </source>
</evidence>
<comment type="similarity">
    <text evidence="3 10">Belongs to the DNA repair enzymes AP/ExoA family.</text>
</comment>
<name>A0A7R9BD63_9CRUS</name>
<dbReference type="InterPro" id="IPR005135">
    <property type="entry name" value="Endo/exonuclease/phosphatase"/>
</dbReference>
<dbReference type="NCBIfam" id="TIGR00195">
    <property type="entry name" value="exoDNase_III"/>
    <property type="match status" value="1"/>
</dbReference>
<evidence type="ECO:0000256" key="1">
    <source>
        <dbReference type="ARBA" id="ARBA00000493"/>
    </source>
</evidence>
<dbReference type="InterPro" id="IPR020848">
    <property type="entry name" value="AP_endonuclease_F1_CS"/>
</dbReference>
<feature type="active site" description="Proton acceptor" evidence="7">
    <location>
        <position position="192"/>
    </location>
</feature>
<evidence type="ECO:0000313" key="13">
    <source>
        <dbReference type="Proteomes" id="UP000678499"/>
    </source>
</evidence>
<dbReference type="InterPro" id="IPR004808">
    <property type="entry name" value="AP_endonuc_1"/>
</dbReference>
<dbReference type="EMBL" id="OA882121">
    <property type="protein sequence ID" value="CAD7273033.1"/>
    <property type="molecule type" value="Genomic_DNA"/>
</dbReference>
<dbReference type="CDD" id="cd09087">
    <property type="entry name" value="Ape1-like_AP-endo"/>
    <property type="match status" value="1"/>
</dbReference>
<dbReference type="PANTHER" id="PTHR22748">
    <property type="entry name" value="AP ENDONUCLEASE"/>
    <property type="match status" value="1"/>
</dbReference>
<dbReference type="NCBIfam" id="TIGR00633">
    <property type="entry name" value="xth"/>
    <property type="match status" value="1"/>
</dbReference>
<keyword evidence="4 8" id="KW-0479">Metal-binding</keyword>
<dbReference type="FunFam" id="3.60.10.10:FF:000226">
    <property type="entry name" value="DNA-(apurinic or apyrimidinic site) lyase"/>
    <property type="match status" value="1"/>
</dbReference>
<keyword evidence="8" id="KW-0464">Manganese</keyword>
<dbReference type="InterPro" id="IPR036691">
    <property type="entry name" value="Endo/exonu/phosph_ase_sf"/>
</dbReference>
<dbReference type="OrthoDB" id="6368208at2759"/>
<feature type="active site" evidence="7">
    <location>
        <position position="55"/>
    </location>
</feature>
<evidence type="ECO:0000256" key="4">
    <source>
        <dbReference type="ARBA" id="ARBA00022723"/>
    </source>
</evidence>
<dbReference type="EC" id="3.1.11.2" evidence="10"/>
<dbReference type="GO" id="GO:0003906">
    <property type="term" value="F:DNA-(apurinic or apyrimidinic site) endonuclease activity"/>
    <property type="evidence" value="ECO:0007669"/>
    <property type="project" value="TreeGrafter"/>
</dbReference>
<feature type="binding site" evidence="8">
    <location>
        <position position="191"/>
    </location>
    <ligand>
        <name>Mg(2+)</name>
        <dbReference type="ChEBI" id="CHEBI:18420"/>
        <label>1</label>
    </ligand>
</feature>
<protein>
    <recommendedName>
        <fullName evidence="10">DNA repair nuclease/redox regulator APEX1</fullName>
        <shortName evidence="10">APEN</shortName>
        <shortName evidence="10">REF-1</shortName>
        <ecNumber evidence="10">3.1.11.2</ecNumber>
        <ecNumber evidence="10">3.1.21.-</ecNumber>
    </recommendedName>
    <alternativeName>
        <fullName evidence="10">APEX nuclease</fullName>
    </alternativeName>
    <alternativeName>
        <fullName evidence="10">Apurinic-apyrimidinic endonuclease 1</fullName>
    </alternativeName>
    <alternativeName>
        <fullName evidence="10">Redox factor-1</fullName>
    </alternativeName>
    <component>
        <recommendedName>
            <fullName evidence="10">DNA repair nuclease/redox regulator APEX1, mitochondrial</fullName>
        </recommendedName>
    </component>
</protein>
<dbReference type="EMBL" id="CAJPEX010000084">
    <property type="protein sequence ID" value="CAG0913185.1"/>
    <property type="molecule type" value="Genomic_DNA"/>
</dbReference>
<feature type="active site" description="Proton donor/acceptor" evidence="7">
    <location>
        <position position="94"/>
    </location>
</feature>
<evidence type="ECO:0000256" key="7">
    <source>
        <dbReference type="PIRSR" id="PIRSR604808-1"/>
    </source>
</evidence>
<feature type="binding site" evidence="8">
    <location>
        <position position="96"/>
    </location>
    <ligand>
        <name>Mg(2+)</name>
        <dbReference type="ChEBI" id="CHEBI:18420"/>
        <label>1</label>
    </ligand>
</feature>
<reference evidence="12" key="1">
    <citation type="submission" date="2020-11" db="EMBL/GenBank/DDBJ databases">
        <authorList>
            <person name="Tran Van P."/>
        </authorList>
    </citation>
    <scope>NUCLEOTIDE SEQUENCE</scope>
</reference>
<feature type="site" description="Important for catalytic activity" evidence="9">
    <location>
        <position position="166"/>
    </location>
</feature>
<dbReference type="Pfam" id="PF03372">
    <property type="entry name" value="Exo_endo_phos"/>
    <property type="match status" value="1"/>
</dbReference>
<dbReference type="GO" id="GO:0008311">
    <property type="term" value="F:double-stranded DNA 3'-5' DNA exonuclease activity"/>
    <property type="evidence" value="ECO:0007669"/>
    <property type="project" value="UniProtKB-EC"/>
</dbReference>
<dbReference type="AlphaFoldDB" id="A0A7R9BD63"/>
<dbReference type="GO" id="GO:0046872">
    <property type="term" value="F:metal ion binding"/>
    <property type="evidence" value="ECO:0007669"/>
    <property type="project" value="UniProtKB-KW"/>
</dbReference>
<evidence type="ECO:0000256" key="5">
    <source>
        <dbReference type="ARBA" id="ARBA00022801"/>
    </source>
</evidence>
<dbReference type="GO" id="GO:0003677">
    <property type="term" value="F:DNA binding"/>
    <property type="evidence" value="ECO:0007669"/>
    <property type="project" value="InterPro"/>
</dbReference>
<comment type="cofactor">
    <cofactor evidence="8 10">
        <name>Mg(2+)</name>
        <dbReference type="ChEBI" id="CHEBI:18420"/>
    </cofactor>
    <cofactor evidence="8 10">
        <name>Mn(2+)</name>
        <dbReference type="ChEBI" id="CHEBI:29035"/>
    </cofactor>
    <text evidence="8 10">Probably binds two magnesium or manganese ions per subunit.</text>
</comment>
<accession>A0A7R9BD63</accession>
<feature type="site" description="Interaction with DNA substrate" evidence="9">
    <location>
        <position position="192"/>
    </location>
</feature>
<evidence type="ECO:0000259" key="11">
    <source>
        <dbReference type="Pfam" id="PF03372"/>
    </source>
</evidence>
<keyword evidence="6 8" id="KW-0460">Magnesium</keyword>
<dbReference type="PROSITE" id="PS51435">
    <property type="entry name" value="AP_NUCLEASE_F1_4"/>
    <property type="match status" value="1"/>
</dbReference>
<comment type="cofactor">
    <cofactor evidence="2">
        <name>Mn(2+)</name>
        <dbReference type="ChEBI" id="CHEBI:29035"/>
    </cofactor>
</comment>
<organism evidence="12">
    <name type="scientific">Notodromas monacha</name>
    <dbReference type="NCBI Taxonomy" id="399045"/>
    <lineage>
        <taxon>Eukaryota</taxon>
        <taxon>Metazoa</taxon>
        <taxon>Ecdysozoa</taxon>
        <taxon>Arthropoda</taxon>
        <taxon>Crustacea</taxon>
        <taxon>Oligostraca</taxon>
        <taxon>Ostracoda</taxon>
        <taxon>Podocopa</taxon>
        <taxon>Podocopida</taxon>
        <taxon>Cypridocopina</taxon>
        <taxon>Cypridoidea</taxon>
        <taxon>Cyprididae</taxon>
        <taxon>Notodromas</taxon>
    </lineage>
</organism>
<feature type="site" description="Transition state stabilizer" evidence="9">
    <location>
        <position position="96"/>
    </location>
</feature>
<dbReference type="Proteomes" id="UP000678499">
    <property type="component" value="Unassembled WGS sequence"/>
</dbReference>
<gene>
    <name evidence="12" type="ORF">NMOB1V02_LOCUS941</name>
</gene>
<keyword evidence="10" id="KW-0234">DNA repair</keyword>
<keyword evidence="5" id="KW-0378">Hydrolase</keyword>
<dbReference type="SUPFAM" id="SSF56219">
    <property type="entry name" value="DNase I-like"/>
    <property type="match status" value="1"/>
</dbReference>
<dbReference type="GO" id="GO:0008081">
    <property type="term" value="F:phosphoric diester hydrolase activity"/>
    <property type="evidence" value="ECO:0007669"/>
    <property type="project" value="TreeGrafter"/>
</dbReference>
<sequence>MIVWVPGLKEGYAGVGVMTKQKPLKKSFGIGVPKFDADGRVITLEYESFYLVNVYVPNSGRGLVNLEARQEWDVKFREYLQDLDSKKPVIIAGDMNVSHLEIDLANPKSNKKNAGFTQEERDGFSTLLETGFLDTFRQFYPGKTGAYTFWTYMGNARGKNVGWRLDYFIVSKRFMDQVCDNRILADVLGSDHCPIALDIKL</sequence>
<comment type="catalytic activity">
    <reaction evidence="1">
        <text>Exonucleolytic cleavage in the 3'- to 5'-direction to yield nucleoside 5'-phosphates.</text>
        <dbReference type="EC" id="3.1.11.2"/>
    </reaction>
</comment>
<evidence type="ECO:0000256" key="3">
    <source>
        <dbReference type="ARBA" id="ARBA00007092"/>
    </source>
</evidence>
<dbReference type="EC" id="3.1.21.-" evidence="10"/>
<evidence type="ECO:0000256" key="9">
    <source>
        <dbReference type="PIRSR" id="PIRSR604808-3"/>
    </source>
</evidence>
<feature type="binding site" evidence="8">
    <location>
        <position position="94"/>
    </location>
    <ligand>
        <name>Mg(2+)</name>
        <dbReference type="ChEBI" id="CHEBI:18420"/>
        <label>1</label>
    </ligand>
</feature>
<feature type="binding site" evidence="8">
    <location>
        <position position="192"/>
    </location>
    <ligand>
        <name>Mg(2+)</name>
        <dbReference type="ChEBI" id="CHEBI:18420"/>
        <label>1</label>
    </ligand>
</feature>
<dbReference type="Gene3D" id="3.60.10.10">
    <property type="entry name" value="Endonuclease/exonuclease/phosphatase"/>
    <property type="match status" value="1"/>
</dbReference>